<dbReference type="PIRSF" id="PIRSF001589">
    <property type="entry name" value="Asn_synthetase_glu-h"/>
    <property type="match status" value="1"/>
</dbReference>
<dbReference type="PANTHER" id="PTHR11772:SF2">
    <property type="entry name" value="ASPARAGINE SYNTHETASE [GLUTAMINE-HYDROLYZING]"/>
    <property type="match status" value="1"/>
</dbReference>
<dbReference type="SUPFAM" id="SSF52402">
    <property type="entry name" value="Adenine nucleotide alpha hydrolases-like"/>
    <property type="match status" value="1"/>
</dbReference>
<feature type="active site" description="For GATase activity" evidence="11">
    <location>
        <position position="2"/>
    </location>
</feature>
<evidence type="ECO:0000256" key="7">
    <source>
        <dbReference type="ARBA" id="ARBA00022962"/>
    </source>
</evidence>
<dbReference type="InterPro" id="IPR050795">
    <property type="entry name" value="Asn_Synthetase"/>
</dbReference>
<feature type="domain" description="Glutamine amidotransferase type-2" evidence="14">
    <location>
        <begin position="2"/>
        <end position="198"/>
    </location>
</feature>
<keyword evidence="2" id="KW-0436">Ligase</keyword>
<dbReference type="EC" id="6.3.5.4" evidence="1"/>
<keyword evidence="5 10" id="KW-0067">ATP-binding</keyword>
<evidence type="ECO:0000256" key="6">
    <source>
        <dbReference type="ARBA" id="ARBA00022888"/>
    </source>
</evidence>
<dbReference type="InterPro" id="IPR006426">
    <property type="entry name" value="Asn_synth_AEB"/>
</dbReference>
<evidence type="ECO:0000256" key="2">
    <source>
        <dbReference type="ARBA" id="ARBA00022598"/>
    </source>
</evidence>
<evidence type="ECO:0000259" key="14">
    <source>
        <dbReference type="PROSITE" id="PS51278"/>
    </source>
</evidence>
<evidence type="ECO:0000256" key="9">
    <source>
        <dbReference type="ARBA" id="ARBA00048741"/>
    </source>
</evidence>
<dbReference type="InterPro" id="IPR001962">
    <property type="entry name" value="Asn_synthase"/>
</dbReference>
<dbReference type="Pfam" id="PF00733">
    <property type="entry name" value="Asn_synthase"/>
    <property type="match status" value="2"/>
</dbReference>
<keyword evidence="6 11" id="KW-0061">Asparagine biosynthesis</keyword>
<dbReference type="NCBIfam" id="TIGR01536">
    <property type="entry name" value="asn_synth_AEB"/>
    <property type="match status" value="1"/>
</dbReference>
<dbReference type="CDD" id="cd01991">
    <property type="entry name" value="Asn_synthase_B_C"/>
    <property type="match status" value="1"/>
</dbReference>
<reference evidence="15 16" key="1">
    <citation type="submission" date="2017-03" db="EMBL/GenBank/DDBJ databases">
        <title>WGS assembly of Porphyra umbilicalis.</title>
        <authorList>
            <person name="Brawley S.H."/>
            <person name="Blouin N.A."/>
            <person name="Ficko-Blean E."/>
            <person name="Wheeler G.L."/>
            <person name="Lohr M."/>
            <person name="Goodson H.V."/>
            <person name="Jenkins J.W."/>
            <person name="Blaby-Haas C.E."/>
            <person name="Helliwell K.E."/>
            <person name="Chan C."/>
            <person name="Marriage T."/>
            <person name="Bhattacharya D."/>
            <person name="Klein A.S."/>
            <person name="Badis Y."/>
            <person name="Brodie J."/>
            <person name="Cao Y."/>
            <person name="Collen J."/>
            <person name="Dittami S.M."/>
            <person name="Gachon C.M."/>
            <person name="Green B.R."/>
            <person name="Karpowicz S."/>
            <person name="Kim J.W."/>
            <person name="Kudahl U."/>
            <person name="Lin S."/>
            <person name="Michel G."/>
            <person name="Mittag M."/>
            <person name="Olson B.J."/>
            <person name="Pangilinan J."/>
            <person name="Peng Y."/>
            <person name="Qiu H."/>
            <person name="Shu S."/>
            <person name="Singer J.T."/>
            <person name="Smith A.G."/>
            <person name="Sprecher B.N."/>
            <person name="Wagner V."/>
            <person name="Wang W."/>
            <person name="Wang Z.-Y."/>
            <person name="Yan J."/>
            <person name="Yarish C."/>
            <person name="Zoeuner-Riek S."/>
            <person name="Zhuang Y."/>
            <person name="Zou Y."/>
            <person name="Lindquist E.A."/>
            <person name="Grimwood J."/>
            <person name="Barry K."/>
            <person name="Rokhsar D.S."/>
            <person name="Schmutz J."/>
            <person name="Stiller J.W."/>
            <person name="Grossman A.R."/>
            <person name="Prochnik S.E."/>
        </authorList>
    </citation>
    <scope>NUCLEOTIDE SEQUENCE [LARGE SCALE GENOMIC DNA]</scope>
    <source>
        <strain evidence="15">4086291</strain>
    </source>
</reference>
<dbReference type="GO" id="GO:0006529">
    <property type="term" value="P:asparagine biosynthetic process"/>
    <property type="evidence" value="ECO:0007669"/>
    <property type="project" value="UniProtKB-KW"/>
</dbReference>
<feature type="site" description="Important for beta-aspartyl-AMP intermediate formation" evidence="13">
    <location>
        <position position="359"/>
    </location>
</feature>
<dbReference type="Pfam" id="PF13537">
    <property type="entry name" value="GATase_7"/>
    <property type="match status" value="1"/>
</dbReference>
<feature type="binding site" evidence="12">
    <location>
        <position position="284"/>
    </location>
    <ligand>
        <name>ATP</name>
        <dbReference type="ChEBI" id="CHEBI:30616"/>
    </ligand>
</feature>
<evidence type="ECO:0000256" key="10">
    <source>
        <dbReference type="PIRNR" id="PIRNR001589"/>
    </source>
</evidence>
<dbReference type="PROSITE" id="PS51278">
    <property type="entry name" value="GATASE_TYPE_2"/>
    <property type="match status" value="1"/>
</dbReference>
<dbReference type="SUPFAM" id="SSF56235">
    <property type="entry name" value="N-terminal nucleophile aminohydrolases (Ntn hydrolases)"/>
    <property type="match status" value="1"/>
</dbReference>
<protein>
    <recommendedName>
        <fullName evidence="1">asparagine synthase (glutamine-hydrolyzing)</fullName>
        <ecNumber evidence="1">6.3.5.4</ecNumber>
    </recommendedName>
</protein>
<evidence type="ECO:0000256" key="8">
    <source>
        <dbReference type="ARBA" id="ARBA00029440"/>
    </source>
</evidence>
<dbReference type="InterPro" id="IPR029055">
    <property type="entry name" value="Ntn_hydrolases_N"/>
</dbReference>
<dbReference type="EMBL" id="KV919117">
    <property type="protein sequence ID" value="OSX71670.1"/>
    <property type="molecule type" value="Genomic_DNA"/>
</dbReference>
<evidence type="ECO:0000256" key="3">
    <source>
        <dbReference type="ARBA" id="ARBA00022605"/>
    </source>
</evidence>
<comment type="pathway">
    <text evidence="8">Amino-acid biosynthesis.</text>
</comment>
<keyword evidence="4 10" id="KW-0547">Nucleotide-binding</keyword>
<evidence type="ECO:0000313" key="15">
    <source>
        <dbReference type="EMBL" id="OSX71670.1"/>
    </source>
</evidence>
<dbReference type="Proteomes" id="UP000218209">
    <property type="component" value="Unassembled WGS sequence"/>
</dbReference>
<dbReference type="NCBIfam" id="NF006949">
    <property type="entry name" value="PRK09431.1"/>
    <property type="match status" value="1"/>
</dbReference>
<dbReference type="GO" id="GO:0005524">
    <property type="term" value="F:ATP binding"/>
    <property type="evidence" value="ECO:0007669"/>
    <property type="project" value="UniProtKB-KW"/>
</dbReference>
<evidence type="ECO:0000256" key="13">
    <source>
        <dbReference type="PIRSR" id="PIRSR001589-3"/>
    </source>
</evidence>
<evidence type="ECO:0000256" key="11">
    <source>
        <dbReference type="PIRSR" id="PIRSR001589-1"/>
    </source>
</evidence>
<dbReference type="Gene3D" id="3.40.50.620">
    <property type="entry name" value="HUPs"/>
    <property type="match status" value="1"/>
</dbReference>
<dbReference type="CDD" id="cd00712">
    <property type="entry name" value="AsnB"/>
    <property type="match status" value="1"/>
</dbReference>
<sequence>MCGIIAIFDREGSPLLVESTVKALSQRMTTRGPDHSAVYCQPTYALGHERLSIMDPTPTANQPLVGSALHTTFGGLSAVVNGEIYNFKELLGDPKVAALGVPPSTGSDSEVVLHLARAYGPDPAAWVPLLHGMFALVLVDEATGEYVAARDSVGIKPLYFGTTKSGRQMFASELKAIHDHCDSVQLFPPGHYYTKATGFVKFYSPPWDADDADLPPVTDDEVRGGLIEAVRLRMMSDVPYGALLSGGLDSCITCSVMKKLAEEQGLDFHSTDVPKGKLFHTFTVGMGNSPDIMAARAMAKVLGTEHHERIFTAEEALALIPTIVYRSETYEPELLRSCIPNYFLAELASKYVKMVLTGEGADELFSGYQYFFDAPSDDGGKALQKENRRIFSHLHQANLLRADRMTMSHGLEARVPFLDTTFVDIAMRIDPDRKVIKDGRIEKQMLRDLFSSAEYALPSALLYRTKAMQCEGVGSNWVEAIQSHCESLVSDEEFEAAQAKTNPPATKEEAYYRGIFDEMYPRMDHFVHVWEGGCRSGGAAWASKAYTRAGLVDPHSVNHELQAPL</sequence>
<dbReference type="GO" id="GO:0004066">
    <property type="term" value="F:asparagine synthase (glutamine-hydrolyzing) activity"/>
    <property type="evidence" value="ECO:0007669"/>
    <property type="project" value="UniProtKB-EC"/>
</dbReference>
<evidence type="ECO:0000256" key="12">
    <source>
        <dbReference type="PIRSR" id="PIRSR001589-2"/>
    </source>
</evidence>
<name>A0A1X6NT30_PORUM</name>
<dbReference type="InterPro" id="IPR014729">
    <property type="entry name" value="Rossmann-like_a/b/a_fold"/>
</dbReference>
<dbReference type="Gene3D" id="3.60.20.10">
    <property type="entry name" value="Glutamine Phosphoribosylpyrophosphate, subunit 1, domain 1"/>
    <property type="match status" value="1"/>
</dbReference>
<feature type="binding site" evidence="12">
    <location>
        <position position="243"/>
    </location>
    <ligand>
        <name>ATP</name>
        <dbReference type="ChEBI" id="CHEBI:30616"/>
    </ligand>
</feature>
<accession>A0A1X6NT30</accession>
<keyword evidence="7 11" id="KW-0315">Glutamine amidotransferase</keyword>
<evidence type="ECO:0000256" key="4">
    <source>
        <dbReference type="ARBA" id="ARBA00022741"/>
    </source>
</evidence>
<dbReference type="PANTHER" id="PTHR11772">
    <property type="entry name" value="ASPARAGINE SYNTHETASE"/>
    <property type="match status" value="1"/>
</dbReference>
<keyword evidence="3 11" id="KW-0028">Amino-acid biosynthesis</keyword>
<dbReference type="GO" id="GO:0005829">
    <property type="term" value="C:cytosol"/>
    <property type="evidence" value="ECO:0007669"/>
    <property type="project" value="TreeGrafter"/>
</dbReference>
<proteinExistence type="predicted"/>
<organism evidence="15 16">
    <name type="scientific">Porphyra umbilicalis</name>
    <name type="common">Purple laver</name>
    <name type="synonym">Red alga</name>
    <dbReference type="NCBI Taxonomy" id="2786"/>
    <lineage>
        <taxon>Eukaryota</taxon>
        <taxon>Rhodophyta</taxon>
        <taxon>Bangiophyceae</taxon>
        <taxon>Bangiales</taxon>
        <taxon>Bangiaceae</taxon>
        <taxon>Porphyra</taxon>
    </lineage>
</organism>
<evidence type="ECO:0000313" key="16">
    <source>
        <dbReference type="Proteomes" id="UP000218209"/>
    </source>
</evidence>
<evidence type="ECO:0000256" key="5">
    <source>
        <dbReference type="ARBA" id="ARBA00022840"/>
    </source>
</evidence>
<dbReference type="AlphaFoldDB" id="A0A1X6NT30"/>
<gene>
    <name evidence="15" type="ORF">BU14_0513s0014</name>
</gene>
<dbReference type="OrthoDB" id="409189at2759"/>
<feature type="binding site" evidence="12">
    <location>
        <position position="108"/>
    </location>
    <ligand>
        <name>L-glutamine</name>
        <dbReference type="ChEBI" id="CHEBI:58359"/>
    </ligand>
</feature>
<dbReference type="InterPro" id="IPR017932">
    <property type="entry name" value="GATase_2_dom"/>
</dbReference>
<evidence type="ECO:0000256" key="1">
    <source>
        <dbReference type="ARBA" id="ARBA00012737"/>
    </source>
</evidence>
<keyword evidence="16" id="KW-1185">Reference proteome</keyword>
<dbReference type="InterPro" id="IPR033738">
    <property type="entry name" value="AsnB_N"/>
</dbReference>
<comment type="catalytic activity">
    <reaction evidence="9">
        <text>L-aspartate + L-glutamine + ATP + H2O = L-asparagine + L-glutamate + AMP + diphosphate + H(+)</text>
        <dbReference type="Rhea" id="RHEA:12228"/>
        <dbReference type="ChEBI" id="CHEBI:15377"/>
        <dbReference type="ChEBI" id="CHEBI:15378"/>
        <dbReference type="ChEBI" id="CHEBI:29985"/>
        <dbReference type="ChEBI" id="CHEBI:29991"/>
        <dbReference type="ChEBI" id="CHEBI:30616"/>
        <dbReference type="ChEBI" id="CHEBI:33019"/>
        <dbReference type="ChEBI" id="CHEBI:58048"/>
        <dbReference type="ChEBI" id="CHEBI:58359"/>
        <dbReference type="ChEBI" id="CHEBI:456215"/>
        <dbReference type="EC" id="6.3.5.4"/>
    </reaction>
</comment>